<dbReference type="InterPro" id="IPR019775">
    <property type="entry name" value="WD40_repeat_CS"/>
</dbReference>
<feature type="domain" description="Protein kinase" evidence="13">
    <location>
        <begin position="72"/>
        <end position="336"/>
    </location>
</feature>
<sequence>MQNDPKKEGKSKPQNVLPLNTNHTEDKTAVYHQPFSANVEDKTVVYQQKRDTHPLSETQQRELQATHTFANYRIIQKIGQGGMGVVYKAEDLRLSRIVAIKLISKDVLQEKEVQRFLTEAKANAKLQHPGIVRLLDVGHQPQNYLTMEYVEGVTLKQLIYQRKVTPQNSINILVQLAEALQYAHDMGIIHRDIKPENIMIHRSGRPKIMDFGLAKIVDSDTQLSQTGDIMGTPAYMSPEQVNGSTITTRTDIYSLGATLYEILTLRPMFEGQNRVNLWYKILKDDPIWPRQLNPDISSDLEAICIKCLHKNPEKRYKSMQELASDLRNFQQKKPIIAKSPTAFTHIQKFILRHLAASITITAILLSIVTGGVFSYYQWQIAKEQRQIAEREKTEKTQEARNSKIRLAKIALTKCAESYKNGNWAQSGIFAGAALDFIKDYSGSDIDRLRSHTQTWLKQSIQQHGVLWTNQKNAVGLSQVNFSHNGRYVVTCSGKRVRVWNSFAGTILRHFTAKTEVFHVSFSHDDTKIIWSTKNNIVVMDITLKSRVYEKNIADIKLLRVHPKKNTIAFASKNRVQLLDFPQGSSTAIQETYKWINDIQFHKEGKLLGIAAAKEIHVWNLNDNTQRKYKSRRNSITSFTFSDDAQQLTAVYDYKIVRLWYLKTDTYRDLFSIEQAKKAVLHAASNSVIVAYKDKLTSWNLDSRQFSQTYKNHNDTINDFSINPKGNSIVSVSEDGSICCWKLSKIEYMQKSDDIAFAYLKFNTKEDRILAHIPDKKRIQVWDVNSRKKLYSWPVARLDVPWIFVSPYRLAIAQRRKVQIYDVKSGQNTRTMHLYKKKEEIQQMHINAQKNKLLTVVENNHVHVWDFSTKKRIDNCKTKFAIIRCAWSNNEKLFAYSKETDVAIVDLETKKEKTIHQHSNWAQALAFSADNKLLAAAFVDHQVKIWEIASGKCIQTISQDNFSNHLQFLSAGRLLSITIKGEMIIWDTKFGTPLRFIPSTGASLSASEQRIATVQNSNLVVWHLEHDKRLPNNFVRWADDFIKKNKYSLTKRSSFFDFRRDIPGIVIEQAIKDQPFQLCQYLFRQQVTEELSTKNWDGQYE</sequence>
<dbReference type="RefSeq" id="WP_151971558.1">
    <property type="nucleotide sequence ID" value="NZ_AP019860.1"/>
</dbReference>
<keyword evidence="12" id="KW-0472">Membrane</keyword>
<keyword evidence="12" id="KW-0812">Transmembrane</keyword>
<dbReference type="InterPro" id="IPR011047">
    <property type="entry name" value="Quinoprotein_ADH-like_sf"/>
</dbReference>
<evidence type="ECO:0000256" key="10">
    <source>
        <dbReference type="PROSITE-ProRule" id="PRU10141"/>
    </source>
</evidence>
<dbReference type="PROSITE" id="PS50011">
    <property type="entry name" value="PROTEIN_KINASE_DOM"/>
    <property type="match status" value="1"/>
</dbReference>
<evidence type="ECO:0000256" key="9">
    <source>
        <dbReference type="PROSITE-ProRule" id="PRU00221"/>
    </source>
</evidence>
<keyword evidence="4" id="KW-0808">Transferase</keyword>
<keyword evidence="8 10" id="KW-0067">ATP-binding</keyword>
<dbReference type="InterPro" id="IPR011009">
    <property type="entry name" value="Kinase-like_dom_sf"/>
</dbReference>
<dbReference type="SUPFAM" id="SSF50998">
    <property type="entry name" value="Quinoprotein alcohol dehydrogenase-like"/>
    <property type="match status" value="1"/>
</dbReference>
<keyword evidence="3 9" id="KW-0853">WD repeat</keyword>
<reference evidence="14 15" key="1">
    <citation type="submission" date="2019-08" db="EMBL/GenBank/DDBJ databases">
        <title>Complete genome sequence of Candidatus Uab amorphum.</title>
        <authorList>
            <person name="Shiratori T."/>
            <person name="Suzuki S."/>
            <person name="Kakizawa Y."/>
            <person name="Ishida K."/>
        </authorList>
    </citation>
    <scope>NUCLEOTIDE SEQUENCE [LARGE SCALE GENOMIC DNA]</scope>
    <source>
        <strain evidence="14 15">SRT547</strain>
    </source>
</reference>
<dbReference type="SMART" id="SM00320">
    <property type="entry name" value="WD40"/>
    <property type="match status" value="8"/>
</dbReference>
<dbReference type="Pfam" id="PF00400">
    <property type="entry name" value="WD40"/>
    <property type="match status" value="3"/>
</dbReference>
<evidence type="ECO:0000256" key="12">
    <source>
        <dbReference type="SAM" id="Phobius"/>
    </source>
</evidence>
<dbReference type="EC" id="2.7.11.1" evidence="1"/>
<dbReference type="PROSITE" id="PS00107">
    <property type="entry name" value="PROTEIN_KINASE_ATP"/>
    <property type="match status" value="1"/>
</dbReference>
<dbReference type="GO" id="GO:0004674">
    <property type="term" value="F:protein serine/threonine kinase activity"/>
    <property type="evidence" value="ECO:0007669"/>
    <property type="project" value="UniProtKB-KW"/>
</dbReference>
<feature type="transmembrane region" description="Helical" evidence="12">
    <location>
        <begin position="354"/>
        <end position="376"/>
    </location>
</feature>
<dbReference type="Pfam" id="PF00069">
    <property type="entry name" value="Pkinase"/>
    <property type="match status" value="1"/>
</dbReference>
<name>A0A5S9F6N4_UABAM</name>
<gene>
    <name evidence="14" type="ORF">UABAM_05953</name>
</gene>
<dbReference type="PANTHER" id="PTHR43289">
    <property type="entry name" value="MITOGEN-ACTIVATED PROTEIN KINASE KINASE KINASE 20-RELATED"/>
    <property type="match status" value="1"/>
</dbReference>
<dbReference type="PROSITE" id="PS00678">
    <property type="entry name" value="WD_REPEATS_1"/>
    <property type="match status" value="1"/>
</dbReference>
<dbReference type="KEGG" id="uam:UABAM_05953"/>
<dbReference type="AlphaFoldDB" id="A0A5S9F6N4"/>
<keyword evidence="15" id="KW-1185">Reference proteome</keyword>
<feature type="binding site" evidence="10">
    <location>
        <position position="101"/>
    </location>
    <ligand>
        <name>ATP</name>
        <dbReference type="ChEBI" id="CHEBI:30616"/>
    </ligand>
</feature>
<evidence type="ECO:0000256" key="1">
    <source>
        <dbReference type="ARBA" id="ARBA00012513"/>
    </source>
</evidence>
<dbReference type="EMBL" id="AP019860">
    <property type="protein sequence ID" value="BBM87541.1"/>
    <property type="molecule type" value="Genomic_DNA"/>
</dbReference>
<keyword evidence="7 14" id="KW-0418">Kinase</keyword>
<dbReference type="SUPFAM" id="SSF56112">
    <property type="entry name" value="Protein kinase-like (PK-like)"/>
    <property type="match status" value="1"/>
</dbReference>
<evidence type="ECO:0000256" key="7">
    <source>
        <dbReference type="ARBA" id="ARBA00022777"/>
    </source>
</evidence>
<dbReference type="InterPro" id="IPR036322">
    <property type="entry name" value="WD40_repeat_dom_sf"/>
</dbReference>
<dbReference type="InterPro" id="IPR000719">
    <property type="entry name" value="Prot_kinase_dom"/>
</dbReference>
<dbReference type="SMART" id="SM00220">
    <property type="entry name" value="S_TKc"/>
    <property type="match status" value="1"/>
</dbReference>
<dbReference type="PANTHER" id="PTHR43289:SF6">
    <property type="entry name" value="SERINE_THREONINE-PROTEIN KINASE NEKL-3"/>
    <property type="match status" value="1"/>
</dbReference>
<keyword evidence="2" id="KW-0723">Serine/threonine-protein kinase</keyword>
<dbReference type="Proteomes" id="UP000326354">
    <property type="component" value="Chromosome"/>
</dbReference>
<accession>A0A5S9F6N4</accession>
<dbReference type="PROSITE" id="PS50082">
    <property type="entry name" value="WD_REPEATS_2"/>
    <property type="match status" value="2"/>
</dbReference>
<evidence type="ECO:0000313" key="15">
    <source>
        <dbReference type="Proteomes" id="UP000326354"/>
    </source>
</evidence>
<feature type="repeat" description="WD" evidence="9">
    <location>
        <begin position="709"/>
        <end position="750"/>
    </location>
</feature>
<dbReference type="OrthoDB" id="9813021at2"/>
<dbReference type="InterPro" id="IPR008271">
    <property type="entry name" value="Ser/Thr_kinase_AS"/>
</dbReference>
<evidence type="ECO:0000259" key="13">
    <source>
        <dbReference type="PROSITE" id="PS50011"/>
    </source>
</evidence>
<dbReference type="PROSITE" id="PS50294">
    <property type="entry name" value="WD_REPEATS_REGION"/>
    <property type="match status" value="2"/>
</dbReference>
<dbReference type="Gene3D" id="3.30.200.20">
    <property type="entry name" value="Phosphorylase Kinase, domain 1"/>
    <property type="match status" value="1"/>
</dbReference>
<feature type="compositionally biased region" description="Basic and acidic residues" evidence="11">
    <location>
        <begin position="1"/>
        <end position="11"/>
    </location>
</feature>
<evidence type="ECO:0000256" key="11">
    <source>
        <dbReference type="SAM" id="MobiDB-lite"/>
    </source>
</evidence>
<dbReference type="Gene3D" id="2.130.10.10">
    <property type="entry name" value="YVTN repeat-like/Quinoprotein amine dehydrogenase"/>
    <property type="match status" value="3"/>
</dbReference>
<evidence type="ECO:0000313" key="14">
    <source>
        <dbReference type="EMBL" id="BBM87541.1"/>
    </source>
</evidence>
<keyword evidence="5" id="KW-0677">Repeat</keyword>
<evidence type="ECO:0000256" key="5">
    <source>
        <dbReference type="ARBA" id="ARBA00022737"/>
    </source>
</evidence>
<evidence type="ECO:0000256" key="8">
    <source>
        <dbReference type="ARBA" id="ARBA00022840"/>
    </source>
</evidence>
<dbReference type="CDD" id="cd14014">
    <property type="entry name" value="STKc_PknB_like"/>
    <property type="match status" value="1"/>
</dbReference>
<evidence type="ECO:0000256" key="3">
    <source>
        <dbReference type="ARBA" id="ARBA00022574"/>
    </source>
</evidence>
<dbReference type="InterPro" id="IPR015943">
    <property type="entry name" value="WD40/YVTN_repeat-like_dom_sf"/>
</dbReference>
<organism evidence="14 15">
    <name type="scientific">Uabimicrobium amorphum</name>
    <dbReference type="NCBI Taxonomy" id="2596890"/>
    <lineage>
        <taxon>Bacteria</taxon>
        <taxon>Pseudomonadati</taxon>
        <taxon>Planctomycetota</taxon>
        <taxon>Candidatus Uabimicrobiia</taxon>
        <taxon>Candidatus Uabimicrobiales</taxon>
        <taxon>Candidatus Uabimicrobiaceae</taxon>
        <taxon>Candidatus Uabimicrobium</taxon>
    </lineage>
</organism>
<keyword evidence="6 10" id="KW-0547">Nucleotide-binding</keyword>
<feature type="repeat" description="WD" evidence="9">
    <location>
        <begin position="914"/>
        <end position="955"/>
    </location>
</feature>
<feature type="region of interest" description="Disordered" evidence="11">
    <location>
        <begin position="1"/>
        <end position="20"/>
    </location>
</feature>
<dbReference type="InterPro" id="IPR001680">
    <property type="entry name" value="WD40_rpt"/>
</dbReference>
<dbReference type="GO" id="GO:0005524">
    <property type="term" value="F:ATP binding"/>
    <property type="evidence" value="ECO:0007669"/>
    <property type="project" value="UniProtKB-UniRule"/>
</dbReference>
<dbReference type="PROSITE" id="PS00108">
    <property type="entry name" value="PROTEIN_KINASE_ST"/>
    <property type="match status" value="1"/>
</dbReference>
<evidence type="ECO:0000256" key="6">
    <source>
        <dbReference type="ARBA" id="ARBA00022741"/>
    </source>
</evidence>
<keyword evidence="12" id="KW-1133">Transmembrane helix</keyword>
<evidence type="ECO:0000256" key="2">
    <source>
        <dbReference type="ARBA" id="ARBA00022527"/>
    </source>
</evidence>
<evidence type="ECO:0000256" key="4">
    <source>
        <dbReference type="ARBA" id="ARBA00022679"/>
    </source>
</evidence>
<dbReference type="InterPro" id="IPR017441">
    <property type="entry name" value="Protein_kinase_ATP_BS"/>
</dbReference>
<dbReference type="FunFam" id="1.10.510.10:FF:000021">
    <property type="entry name" value="Serine/threonine protein kinase"/>
    <property type="match status" value="1"/>
</dbReference>
<dbReference type="Gene3D" id="1.10.510.10">
    <property type="entry name" value="Transferase(Phosphotransferase) domain 1"/>
    <property type="match status" value="1"/>
</dbReference>
<protein>
    <recommendedName>
        <fullName evidence="1">non-specific serine/threonine protein kinase</fullName>
        <ecNumber evidence="1">2.7.11.1</ecNumber>
    </recommendedName>
</protein>
<proteinExistence type="predicted"/>
<dbReference type="SUPFAM" id="SSF50978">
    <property type="entry name" value="WD40 repeat-like"/>
    <property type="match status" value="1"/>
</dbReference>